<dbReference type="AlphaFoldDB" id="X0Q4Q8"/>
<gene>
    <name evidence="2" type="ORF">RW1_022_00480</name>
</gene>
<dbReference type="EMBL" id="BAWF01000022">
    <property type="protein sequence ID" value="GAF45471.1"/>
    <property type="molecule type" value="Genomic_DNA"/>
</dbReference>
<reference evidence="2 3" key="1">
    <citation type="submission" date="2014-02" db="EMBL/GenBank/DDBJ databases">
        <title>Whole genome shotgun sequence of Rhodococcus wratislaviensis NBRC 100605.</title>
        <authorList>
            <person name="Hosoyama A."/>
            <person name="Tsuchikane K."/>
            <person name="Yoshida I."/>
            <person name="Ohji S."/>
            <person name="Ichikawa N."/>
            <person name="Yamazoe A."/>
            <person name="Fujita N."/>
        </authorList>
    </citation>
    <scope>NUCLEOTIDE SEQUENCE [LARGE SCALE GENOMIC DNA]</scope>
    <source>
        <strain evidence="2 3">NBRC 100605</strain>
    </source>
</reference>
<name>X0Q4Q8_RHOWR</name>
<evidence type="ECO:0000313" key="2">
    <source>
        <dbReference type="EMBL" id="GAF45471.1"/>
    </source>
</evidence>
<protein>
    <submittedName>
        <fullName evidence="2">Uncharacterized protein</fullName>
    </submittedName>
</protein>
<comment type="caution">
    <text evidence="2">The sequence shown here is derived from an EMBL/GenBank/DDBJ whole genome shotgun (WGS) entry which is preliminary data.</text>
</comment>
<proteinExistence type="predicted"/>
<organism evidence="2 3">
    <name type="scientific">Rhodococcus wratislaviensis NBRC 100605</name>
    <dbReference type="NCBI Taxonomy" id="1219028"/>
    <lineage>
        <taxon>Bacteria</taxon>
        <taxon>Bacillati</taxon>
        <taxon>Actinomycetota</taxon>
        <taxon>Actinomycetes</taxon>
        <taxon>Mycobacteriales</taxon>
        <taxon>Nocardiaceae</taxon>
        <taxon>Rhodococcus</taxon>
    </lineage>
</organism>
<evidence type="ECO:0000313" key="3">
    <source>
        <dbReference type="Proteomes" id="UP000019491"/>
    </source>
</evidence>
<dbReference type="Proteomes" id="UP000019491">
    <property type="component" value="Unassembled WGS sequence"/>
</dbReference>
<sequence>MTAGPVRRLVTMLLCAIVVGAPAVACGNDSALTDCIRVVDESGDPTRECLPVASDTARVDLGTPTFRTPTSITNRLHPTSALTQTIYGGQVGGEPFRTEVTRLPGTKTIAWDGTPVETVIVQYVAYLDGRIHEVAIDWFAQADDGSVWYFGEDVSNFEDGSVADTEGTWLAGDQIPAAMIMPAQPHPGDVYRPENAPGVVFEEVRIEKVDQEVASPSGIIGGAIEVGELHMDGTREGKVFVPGYGEFSTGSPTGDLEAVSLASPTDTRRGPAPAEFGALSGAVGDVFGAVAAADSERAGQAATALDRAWDSVRTVGIPPQVELQMQRDIDTLTRAVGDRDSRSAQSAALRIAQNELDLRLLYQRVIDVDLARLALWARQLPVDVAAADTGSVLADVAALDRVWERTRPGVEATASVDTALDEVRRAVDGEDLPADGSAAANLTQAVAGLHAR</sequence>
<feature type="signal peptide" evidence="1">
    <location>
        <begin position="1"/>
        <end position="25"/>
    </location>
</feature>
<dbReference type="RefSeq" id="WP_255221480.1">
    <property type="nucleotide sequence ID" value="NZ_BAWF01000022.1"/>
</dbReference>
<accession>X0Q4Q8</accession>
<keyword evidence="3" id="KW-1185">Reference proteome</keyword>
<keyword evidence="1" id="KW-0732">Signal</keyword>
<evidence type="ECO:0000256" key="1">
    <source>
        <dbReference type="SAM" id="SignalP"/>
    </source>
</evidence>
<feature type="chain" id="PRO_5004947654" evidence="1">
    <location>
        <begin position="26"/>
        <end position="452"/>
    </location>
</feature>